<organism evidence="1 2">
    <name type="scientific">Lujinxingia vulgaris</name>
    <dbReference type="NCBI Taxonomy" id="2600176"/>
    <lineage>
        <taxon>Bacteria</taxon>
        <taxon>Deltaproteobacteria</taxon>
        <taxon>Bradymonadales</taxon>
        <taxon>Lujinxingiaceae</taxon>
        <taxon>Lujinxingia</taxon>
    </lineage>
</organism>
<accession>A0A5C6XBD9</accession>
<keyword evidence="2" id="KW-1185">Reference proteome</keyword>
<dbReference type="EMBL" id="VOSM01000006">
    <property type="protein sequence ID" value="TXD36117.1"/>
    <property type="molecule type" value="Genomic_DNA"/>
</dbReference>
<gene>
    <name evidence="1" type="ORF">FRC98_13420</name>
</gene>
<reference evidence="1 2" key="1">
    <citation type="submission" date="2019-08" db="EMBL/GenBank/DDBJ databases">
        <title>Bradymonadales sp. TMQ4.</title>
        <authorList>
            <person name="Liang Q."/>
        </authorList>
    </citation>
    <scope>NUCLEOTIDE SEQUENCE [LARGE SCALE GENOMIC DNA]</scope>
    <source>
        <strain evidence="1 2">TMQ4</strain>
    </source>
</reference>
<evidence type="ECO:0000313" key="1">
    <source>
        <dbReference type="EMBL" id="TXD36117.1"/>
    </source>
</evidence>
<dbReference type="Proteomes" id="UP000321412">
    <property type="component" value="Unassembled WGS sequence"/>
</dbReference>
<protein>
    <submittedName>
        <fullName evidence="1">Uncharacterized protein</fullName>
    </submittedName>
</protein>
<proteinExistence type="predicted"/>
<dbReference type="OrthoDB" id="5514168at2"/>
<evidence type="ECO:0000313" key="2">
    <source>
        <dbReference type="Proteomes" id="UP000321412"/>
    </source>
</evidence>
<comment type="caution">
    <text evidence="1">The sequence shown here is derived from an EMBL/GenBank/DDBJ whole genome shotgun (WGS) entry which is preliminary data.</text>
</comment>
<sequence length="155" mass="16252">MTGNPNFWLPLTLAISLLAACGDDPEPTLVTFEDEGDVCLNRSSFQDDAPLEADAPIDVRVELPVCLSSSCSSQPQASCELAVDTATNTITLTSEGSYLDTSAIDGSCTADCGLLHAECEIPALPEGQYTLTHGQTTYTFDVPSEPTGCLEANAS</sequence>
<dbReference type="AlphaFoldDB" id="A0A5C6XBD9"/>
<dbReference type="RefSeq" id="WP_146981953.1">
    <property type="nucleotide sequence ID" value="NZ_VOSM01000006.1"/>
</dbReference>
<name>A0A5C6XBD9_9DELT</name>